<dbReference type="PROSITE" id="PS51986">
    <property type="entry name" value="GS_BETA_GRASP"/>
    <property type="match status" value="1"/>
</dbReference>
<evidence type="ECO:0000313" key="22">
    <source>
        <dbReference type="Proteomes" id="UP000269226"/>
    </source>
</evidence>
<dbReference type="InterPro" id="IPR004809">
    <property type="entry name" value="Gln_synth_I"/>
</dbReference>
<gene>
    <name evidence="21" type="ORF">DAT561_1100</name>
</gene>
<evidence type="ECO:0000256" key="17">
    <source>
        <dbReference type="RuleBase" id="RU000384"/>
    </source>
</evidence>
<dbReference type="EC" id="6.3.1.2" evidence="3 18"/>
<dbReference type="InterPro" id="IPR008146">
    <property type="entry name" value="Gln_synth_cat_dom"/>
</dbReference>
<dbReference type="GO" id="GO:0005524">
    <property type="term" value="F:ATP binding"/>
    <property type="evidence" value="ECO:0007669"/>
    <property type="project" value="UniProtKB-KW"/>
</dbReference>
<accession>A0A2Z5Y381</accession>
<dbReference type="Gene3D" id="3.30.590.10">
    <property type="entry name" value="Glutamine synthetase/guanido kinase, catalytic domain"/>
    <property type="match status" value="1"/>
</dbReference>
<dbReference type="PANTHER" id="PTHR43785:SF12">
    <property type="entry name" value="TYPE-1 GLUTAMINE SYNTHETASE 2"/>
    <property type="match status" value="1"/>
</dbReference>
<feature type="binding site" evidence="14">
    <location>
        <position position="191"/>
    </location>
    <ligand>
        <name>Mg(2+)</name>
        <dbReference type="ChEBI" id="CHEBI:18420"/>
        <label>1</label>
    </ligand>
</feature>
<feature type="binding site" evidence="14">
    <location>
        <position position="136"/>
    </location>
    <ligand>
        <name>Mg(2+)</name>
        <dbReference type="ChEBI" id="CHEBI:18420"/>
        <label>1</label>
    </ligand>
</feature>
<dbReference type="AlphaFoldDB" id="A0A2Z5Y381"/>
<dbReference type="SUPFAM" id="SSF55931">
    <property type="entry name" value="Glutamine synthetase/guanido kinase"/>
    <property type="match status" value="1"/>
</dbReference>
<feature type="binding site" evidence="14">
    <location>
        <position position="335"/>
    </location>
    <ligand>
        <name>Mg(2+)</name>
        <dbReference type="ChEBI" id="CHEBI:18420"/>
        <label>1</label>
    </ligand>
</feature>
<evidence type="ECO:0000259" key="19">
    <source>
        <dbReference type="PROSITE" id="PS51986"/>
    </source>
</evidence>
<feature type="modified residue" description="O-AMP-tyrosine" evidence="15">
    <location>
        <position position="375"/>
    </location>
</feature>
<feature type="binding site" evidence="12">
    <location>
        <begin position="242"/>
        <end position="243"/>
    </location>
    <ligand>
        <name>L-glutamate</name>
        <dbReference type="ChEBI" id="CHEBI:29985"/>
    </ligand>
</feature>
<evidence type="ECO:0000256" key="9">
    <source>
        <dbReference type="ARBA" id="ARBA00022840"/>
    </source>
</evidence>
<feature type="binding site" evidence="13">
    <location>
        <position position="318"/>
    </location>
    <ligand>
        <name>ATP</name>
        <dbReference type="ChEBI" id="CHEBI:30616"/>
    </ligand>
</feature>
<dbReference type="InterPro" id="IPR027302">
    <property type="entry name" value="Gln_synth_N_conserv_site"/>
</dbReference>
<evidence type="ECO:0000256" key="5">
    <source>
        <dbReference type="ARBA" id="ARBA00022490"/>
    </source>
</evidence>
<keyword evidence="8 13" id="KW-0547">Nucleotide-binding</keyword>
<evidence type="ECO:0000256" key="15">
    <source>
        <dbReference type="PIRSR" id="PIRSR604809-50"/>
    </source>
</evidence>
<dbReference type="SMART" id="SM01230">
    <property type="entry name" value="Gln-synt_C"/>
    <property type="match status" value="1"/>
</dbReference>
<feature type="binding site" evidence="13">
    <location>
        <position position="186"/>
    </location>
    <ligand>
        <name>ATP</name>
        <dbReference type="ChEBI" id="CHEBI:30616"/>
    </ligand>
</feature>
<evidence type="ECO:0000256" key="11">
    <source>
        <dbReference type="ARBA" id="ARBA00049436"/>
    </source>
</evidence>
<evidence type="ECO:0000259" key="20">
    <source>
        <dbReference type="PROSITE" id="PS51987"/>
    </source>
</evidence>
<feature type="binding site" evidence="12">
    <location>
        <position position="306"/>
    </location>
    <ligand>
        <name>L-glutamate</name>
        <dbReference type="ChEBI" id="CHEBI:29985"/>
    </ligand>
</feature>
<evidence type="ECO:0000256" key="2">
    <source>
        <dbReference type="ARBA" id="ARBA00009897"/>
    </source>
</evidence>
<name>A0A2Z5Y381_9ENTE</name>
<evidence type="ECO:0000256" key="16">
    <source>
        <dbReference type="PROSITE-ProRule" id="PRU01330"/>
    </source>
</evidence>
<keyword evidence="10 14" id="KW-0460">Magnesium</keyword>
<dbReference type="Pfam" id="PF03951">
    <property type="entry name" value="Gln-synt_N"/>
    <property type="match status" value="1"/>
</dbReference>
<reference evidence="21 22" key="1">
    <citation type="submission" date="2018-01" db="EMBL/GenBank/DDBJ databases">
        <title>Whole genome sequence of Melissococcus plutonius DAT561.</title>
        <authorList>
            <person name="Okumura K."/>
            <person name="Takamatsu D."/>
            <person name="Okura M."/>
        </authorList>
    </citation>
    <scope>NUCLEOTIDE SEQUENCE [LARGE SCALE GENOMIC DNA]</scope>
    <source>
        <strain evidence="21 22">DAT561</strain>
    </source>
</reference>
<dbReference type="RefSeq" id="WP_013773734.1">
    <property type="nucleotide sequence ID" value="NZ_AP018492.1"/>
</dbReference>
<evidence type="ECO:0000256" key="1">
    <source>
        <dbReference type="ARBA" id="ARBA00004496"/>
    </source>
</evidence>
<dbReference type="PANTHER" id="PTHR43785">
    <property type="entry name" value="GAMMA-GLUTAMYLPUTRESCINE SYNTHETASE"/>
    <property type="match status" value="1"/>
</dbReference>
<feature type="domain" description="GS catalytic" evidence="20">
    <location>
        <begin position="110"/>
        <end position="446"/>
    </location>
</feature>
<dbReference type="GeneID" id="57043646"/>
<feature type="binding site" evidence="12">
    <location>
        <position position="318"/>
    </location>
    <ligand>
        <name>L-glutamate</name>
        <dbReference type="ChEBI" id="CHEBI:29985"/>
    </ligand>
</feature>
<keyword evidence="6 18" id="KW-0436">Ligase</keyword>
<feature type="binding site" evidence="12">
    <location>
        <position position="300"/>
    </location>
    <ligand>
        <name>L-glutamate</name>
        <dbReference type="ChEBI" id="CHEBI:29985"/>
    </ligand>
</feature>
<dbReference type="GO" id="GO:0005737">
    <property type="term" value="C:cytoplasm"/>
    <property type="evidence" value="ECO:0007669"/>
    <property type="project" value="UniProtKB-SubCell"/>
</dbReference>
<evidence type="ECO:0000256" key="14">
    <source>
        <dbReference type="PIRSR" id="PIRSR604809-3"/>
    </source>
</evidence>
<evidence type="ECO:0000256" key="10">
    <source>
        <dbReference type="ARBA" id="ARBA00022842"/>
    </source>
</evidence>
<dbReference type="PROSITE" id="PS00180">
    <property type="entry name" value="GLNA_1"/>
    <property type="match status" value="1"/>
</dbReference>
<dbReference type="InterPro" id="IPR036651">
    <property type="entry name" value="Gln_synt_N_sf"/>
</dbReference>
<dbReference type="GO" id="GO:0006542">
    <property type="term" value="P:glutamine biosynthetic process"/>
    <property type="evidence" value="ECO:0007669"/>
    <property type="project" value="InterPro"/>
</dbReference>
<comment type="similarity">
    <text evidence="2 16 17">Belongs to the glutamine synthetase family.</text>
</comment>
<protein>
    <recommendedName>
        <fullName evidence="4 18">Glutamine synthetase</fullName>
        <ecNumber evidence="3 18">6.3.1.2</ecNumber>
    </recommendedName>
</protein>
<dbReference type="FunFam" id="3.30.590.10:FF:000003">
    <property type="entry name" value="Glutamine synthetase 2"/>
    <property type="match status" value="1"/>
</dbReference>
<evidence type="ECO:0000256" key="6">
    <source>
        <dbReference type="ARBA" id="ARBA00022598"/>
    </source>
</evidence>
<comment type="subcellular location">
    <subcellularLocation>
        <location evidence="1">Cytoplasm</location>
    </subcellularLocation>
</comment>
<evidence type="ECO:0000313" key="21">
    <source>
        <dbReference type="EMBL" id="BBC61208.1"/>
    </source>
</evidence>
<evidence type="ECO:0000256" key="8">
    <source>
        <dbReference type="ARBA" id="ARBA00022741"/>
    </source>
</evidence>
<dbReference type="Gene3D" id="3.10.20.70">
    <property type="entry name" value="Glutamine synthetase, N-terminal domain"/>
    <property type="match status" value="1"/>
</dbReference>
<dbReference type="Pfam" id="PF00120">
    <property type="entry name" value="Gln-synt_C"/>
    <property type="match status" value="1"/>
</dbReference>
<feature type="domain" description="GS beta-grasp" evidence="19">
    <location>
        <begin position="18"/>
        <end position="103"/>
    </location>
</feature>
<organism evidence="21 22">
    <name type="scientific">Melissococcus plutonius</name>
    <dbReference type="NCBI Taxonomy" id="33970"/>
    <lineage>
        <taxon>Bacteria</taxon>
        <taxon>Bacillati</taxon>
        <taxon>Bacillota</taxon>
        <taxon>Bacilli</taxon>
        <taxon>Lactobacillales</taxon>
        <taxon>Enterococcaceae</taxon>
        <taxon>Melissococcus</taxon>
    </lineage>
</organism>
<dbReference type="GO" id="GO:0004356">
    <property type="term" value="F:glutamine synthetase activity"/>
    <property type="evidence" value="ECO:0007669"/>
    <property type="project" value="UniProtKB-EC"/>
</dbReference>
<dbReference type="NCBIfam" id="TIGR00653">
    <property type="entry name" value="GlnA"/>
    <property type="match status" value="1"/>
</dbReference>
<feature type="binding site" evidence="14">
    <location>
        <position position="134"/>
    </location>
    <ligand>
        <name>Mg(2+)</name>
        <dbReference type="ChEBI" id="CHEBI:18420"/>
        <label>1</label>
    </ligand>
</feature>
<feature type="binding site" evidence="14">
    <location>
        <position position="198"/>
    </location>
    <ligand>
        <name>Mg(2+)</name>
        <dbReference type="ChEBI" id="CHEBI:18420"/>
        <label>1</label>
    </ligand>
</feature>
<keyword evidence="7 14" id="KW-0479">Metal-binding</keyword>
<dbReference type="PROSITE" id="PS51987">
    <property type="entry name" value="GS_CATALYTIC"/>
    <property type="match status" value="1"/>
</dbReference>
<dbReference type="Proteomes" id="UP000269226">
    <property type="component" value="Chromosome"/>
</dbReference>
<proteinExistence type="inferred from homology"/>
<dbReference type="InterPro" id="IPR014746">
    <property type="entry name" value="Gln_synth/guanido_kin_cat_dom"/>
</dbReference>
<feature type="binding site" evidence="13">
    <location>
        <begin position="201"/>
        <end position="203"/>
    </location>
    <ligand>
        <name>ATP</name>
        <dbReference type="ChEBI" id="CHEBI:30616"/>
    </ligand>
</feature>
<dbReference type="InterPro" id="IPR008147">
    <property type="entry name" value="Gln_synt_N"/>
</dbReference>
<comment type="cofactor">
    <cofactor evidence="14">
        <name>Mg(2+)</name>
        <dbReference type="ChEBI" id="CHEBI:18420"/>
    </cofactor>
    <text evidence="14">Binds 2 Mg(2+) ions per subunit.</text>
</comment>
<evidence type="ECO:0000256" key="7">
    <source>
        <dbReference type="ARBA" id="ARBA00022723"/>
    </source>
</evidence>
<feature type="binding site" evidence="14">
    <location>
        <position position="247"/>
    </location>
    <ligand>
        <name>Mg(2+)</name>
        <dbReference type="ChEBI" id="CHEBI:18420"/>
        <label>1</label>
    </ligand>
</feature>
<dbReference type="InterPro" id="IPR027303">
    <property type="entry name" value="Gln_synth_gly_rich_site"/>
</dbReference>
<keyword evidence="9 13" id="KW-0067">ATP-binding</keyword>
<keyword evidence="5" id="KW-0963">Cytoplasm</keyword>
<evidence type="ECO:0000256" key="18">
    <source>
        <dbReference type="RuleBase" id="RU004356"/>
    </source>
</evidence>
<dbReference type="EMBL" id="AP018492">
    <property type="protein sequence ID" value="BBC61208.1"/>
    <property type="molecule type" value="Genomic_DNA"/>
</dbReference>
<dbReference type="GO" id="GO:0046872">
    <property type="term" value="F:metal ion binding"/>
    <property type="evidence" value="ECO:0007669"/>
    <property type="project" value="UniProtKB-KW"/>
</dbReference>
<evidence type="ECO:0000256" key="12">
    <source>
        <dbReference type="PIRSR" id="PIRSR604809-1"/>
    </source>
</evidence>
<feature type="binding site" evidence="12">
    <location>
        <position position="337"/>
    </location>
    <ligand>
        <name>L-glutamate</name>
        <dbReference type="ChEBI" id="CHEBI:29985"/>
    </ligand>
</feature>
<comment type="catalytic activity">
    <reaction evidence="11 18">
        <text>L-glutamate + NH4(+) + ATP = L-glutamine + ADP + phosphate + H(+)</text>
        <dbReference type="Rhea" id="RHEA:16169"/>
        <dbReference type="ChEBI" id="CHEBI:15378"/>
        <dbReference type="ChEBI" id="CHEBI:28938"/>
        <dbReference type="ChEBI" id="CHEBI:29985"/>
        <dbReference type="ChEBI" id="CHEBI:30616"/>
        <dbReference type="ChEBI" id="CHEBI:43474"/>
        <dbReference type="ChEBI" id="CHEBI:58359"/>
        <dbReference type="ChEBI" id="CHEBI:456216"/>
        <dbReference type="EC" id="6.3.1.2"/>
    </reaction>
</comment>
<evidence type="ECO:0000256" key="3">
    <source>
        <dbReference type="ARBA" id="ARBA00012937"/>
    </source>
</evidence>
<evidence type="ECO:0000256" key="13">
    <source>
        <dbReference type="PIRSR" id="PIRSR604809-2"/>
    </source>
</evidence>
<dbReference type="SUPFAM" id="SSF54368">
    <property type="entry name" value="Glutamine synthetase, N-terminal domain"/>
    <property type="match status" value="1"/>
</dbReference>
<evidence type="ECO:0000256" key="4">
    <source>
        <dbReference type="ARBA" id="ARBA00021364"/>
    </source>
</evidence>
<sequence>MITTEKTIIDIKQSIKAENVRFLRLMFTDILGTIKNVEVPVSQLDKVLNNKMMFDGSSIEGFVRIEESDMYLYPDLSTWLIFPWESQHGKIARLICDIYNPDGQPFLGDPRGNLKRVVKNMQQLGFTSFNLGPEPEFFLLKLDEEGEITTDLNDKGGYFDFAPTDLGENCRRDIVLELESLGFEVEASHHEVAPGQHEIDFKYANVVKACDNIQTFKLVVKTIARKHGLHATFMPKPLFGINGSGMHCNMSLFNENGNAFFDETGEMRLSKTAYYFLGGLLKHARAYTAVCNPTVNSYKRLVPGYEAPVYVAWSGKNRSPLVRVPESREDSTRLELRSVDPSANPYLAMAALLEAGLDGIKNEIMPPLSVDRNIYAMNEEERAEAHIYDLPSTLHNAIKELRKDQVIKEALGNHIFSNFVEAKKMEWAAFRQTISEWEREQYLELY</sequence>
<dbReference type="PROSITE" id="PS00181">
    <property type="entry name" value="GLNA_ATP"/>
    <property type="match status" value="1"/>
</dbReference>
<keyword evidence="15" id="KW-0597">Phosphoprotein</keyword>
<dbReference type="OMA" id="PHPHEFE"/>
<dbReference type="FunFam" id="3.10.20.70:FF:000005">
    <property type="entry name" value="Glutamine synthetase"/>
    <property type="match status" value="1"/>
</dbReference>